<evidence type="ECO:0000256" key="4">
    <source>
        <dbReference type="ARBA" id="ARBA00022777"/>
    </source>
</evidence>
<dbReference type="GO" id="GO:0004672">
    <property type="term" value="F:protein kinase activity"/>
    <property type="evidence" value="ECO:0007669"/>
    <property type="project" value="InterPro"/>
</dbReference>
<name>A0AA88VDD8_9ASTE</name>
<proteinExistence type="predicted"/>
<evidence type="ECO:0000313" key="9">
    <source>
        <dbReference type="Proteomes" id="UP001188597"/>
    </source>
</evidence>
<feature type="compositionally biased region" description="Acidic residues" evidence="6">
    <location>
        <begin position="202"/>
        <end position="211"/>
    </location>
</feature>
<dbReference type="Proteomes" id="UP001188597">
    <property type="component" value="Unassembled WGS sequence"/>
</dbReference>
<organism evidence="8 9">
    <name type="scientific">Escallonia herrerae</name>
    <dbReference type="NCBI Taxonomy" id="1293975"/>
    <lineage>
        <taxon>Eukaryota</taxon>
        <taxon>Viridiplantae</taxon>
        <taxon>Streptophyta</taxon>
        <taxon>Embryophyta</taxon>
        <taxon>Tracheophyta</taxon>
        <taxon>Spermatophyta</taxon>
        <taxon>Magnoliopsida</taxon>
        <taxon>eudicotyledons</taxon>
        <taxon>Gunneridae</taxon>
        <taxon>Pentapetalae</taxon>
        <taxon>asterids</taxon>
        <taxon>campanulids</taxon>
        <taxon>Escalloniales</taxon>
        <taxon>Escalloniaceae</taxon>
        <taxon>Escallonia</taxon>
    </lineage>
</organism>
<dbReference type="InterPro" id="IPR000719">
    <property type="entry name" value="Prot_kinase_dom"/>
</dbReference>
<evidence type="ECO:0000256" key="2">
    <source>
        <dbReference type="ARBA" id="ARBA00022679"/>
    </source>
</evidence>
<dbReference type="EMBL" id="JAVXUP010002172">
    <property type="protein sequence ID" value="KAK3005079.1"/>
    <property type="molecule type" value="Genomic_DNA"/>
</dbReference>
<evidence type="ECO:0000256" key="1">
    <source>
        <dbReference type="ARBA" id="ARBA00022553"/>
    </source>
</evidence>
<dbReference type="GO" id="GO:0005524">
    <property type="term" value="F:ATP binding"/>
    <property type="evidence" value="ECO:0007669"/>
    <property type="project" value="UniProtKB-KW"/>
</dbReference>
<comment type="caution">
    <text evidence="8">The sequence shown here is derived from an EMBL/GenBank/DDBJ whole genome shotgun (WGS) entry which is preliminary data.</text>
</comment>
<dbReference type="InterPro" id="IPR011009">
    <property type="entry name" value="Kinase-like_dom_sf"/>
</dbReference>
<evidence type="ECO:0000259" key="7">
    <source>
        <dbReference type="PROSITE" id="PS50011"/>
    </source>
</evidence>
<evidence type="ECO:0000313" key="8">
    <source>
        <dbReference type="EMBL" id="KAK3005079.1"/>
    </source>
</evidence>
<dbReference type="Pfam" id="PF07714">
    <property type="entry name" value="PK_Tyr_Ser-Thr"/>
    <property type="match status" value="1"/>
</dbReference>
<evidence type="ECO:0000256" key="3">
    <source>
        <dbReference type="ARBA" id="ARBA00022741"/>
    </source>
</evidence>
<dbReference type="InterPro" id="IPR001245">
    <property type="entry name" value="Ser-Thr/Tyr_kinase_cat_dom"/>
</dbReference>
<dbReference type="PANTHER" id="PTHR47983:SF23">
    <property type="entry name" value="PROLINE-RICH RECEPTOR-LIKE PROTEIN KINASE PERK13"/>
    <property type="match status" value="1"/>
</dbReference>
<dbReference type="PROSITE" id="PS50011">
    <property type="entry name" value="PROTEIN_KINASE_DOM"/>
    <property type="match status" value="1"/>
</dbReference>
<evidence type="ECO:0000256" key="5">
    <source>
        <dbReference type="ARBA" id="ARBA00022840"/>
    </source>
</evidence>
<accession>A0AA88VDD8</accession>
<keyword evidence="1" id="KW-0597">Phosphoprotein</keyword>
<dbReference type="Gene3D" id="1.10.510.10">
    <property type="entry name" value="Transferase(Phosphotransferase) domain 1"/>
    <property type="match status" value="1"/>
</dbReference>
<dbReference type="PANTHER" id="PTHR47983">
    <property type="entry name" value="PTO-INTERACTING PROTEIN 1-LIKE"/>
    <property type="match status" value="1"/>
</dbReference>
<keyword evidence="5" id="KW-0067">ATP-binding</keyword>
<dbReference type="InterPro" id="IPR052101">
    <property type="entry name" value="Plant_StressResp_Kinase"/>
</dbReference>
<dbReference type="SUPFAM" id="SSF56112">
    <property type="entry name" value="Protein kinase-like (PK-like)"/>
    <property type="match status" value="1"/>
</dbReference>
<dbReference type="AlphaFoldDB" id="A0AA88VDD8"/>
<gene>
    <name evidence="8" type="ORF">RJ639_016385</name>
</gene>
<keyword evidence="2" id="KW-0808">Transferase</keyword>
<keyword evidence="4" id="KW-0418">Kinase</keyword>
<keyword evidence="3" id="KW-0547">Nucleotide-binding</keyword>
<reference evidence="8" key="1">
    <citation type="submission" date="2022-12" db="EMBL/GenBank/DDBJ databases">
        <title>Draft genome assemblies for two species of Escallonia (Escalloniales).</title>
        <authorList>
            <person name="Chanderbali A."/>
            <person name="Dervinis C."/>
            <person name="Anghel I."/>
            <person name="Soltis D."/>
            <person name="Soltis P."/>
            <person name="Zapata F."/>
        </authorList>
    </citation>
    <scope>NUCLEOTIDE SEQUENCE</scope>
    <source>
        <strain evidence="8">UCBG64.0493</strain>
        <tissue evidence="8">Leaf</tissue>
    </source>
</reference>
<sequence length="518" mass="58064">MLQGNEKDVVLDEGTISNGKNGLAPLRCALREGVGPGGGVLVLTILNSPQAPTPSPVNGGYCCLGDNRNYSNHPAGDQGRDSYIKVLREEINRRTDSYKRCFVRDNSFQLSGTNCNISLVNDREELVHNYIPPNDHAFEAPRELTIPKWLNFKGKSHNNRQEEEPHFYHNLSNFQVNDLPFHPSLFASTSRVSEILTRADDQSSEESEIDSPENTKQATKGTVLDERMSCRKCSEVEHVLGMPVKLSWEVISEITGGFRNIIGIDPNANFQLYSGYLSDNHSQVLVKRFTGDNGGILVAEMKAAFSFAFKQSFNCAGTRGKQPQLSFENKLEIAVGIAQGLRYMHEECARGPVAHGDLQACNVFLSYDLQPQIIGFGHATWLQLEQYSNISNNRCKHKDLSGPEALALLKSDILAFGILLLRLFCRKSAPQDNRKLVEWARPLLRQRAYHELFEEEMDMYVMYRVRYAAAQCIKTNPISRPTMSEVVSFLKGETSCTTEWSSSSEGSPIIDLSTWLKL</sequence>
<evidence type="ECO:0000256" key="6">
    <source>
        <dbReference type="SAM" id="MobiDB-lite"/>
    </source>
</evidence>
<feature type="domain" description="Protein kinase" evidence="7">
    <location>
        <begin position="181"/>
        <end position="490"/>
    </location>
</feature>
<keyword evidence="9" id="KW-1185">Reference proteome</keyword>
<feature type="region of interest" description="Disordered" evidence="6">
    <location>
        <begin position="197"/>
        <end position="222"/>
    </location>
</feature>
<protein>
    <recommendedName>
        <fullName evidence="7">Protein kinase domain-containing protein</fullName>
    </recommendedName>
</protein>